<dbReference type="Gene3D" id="2.30.130.10">
    <property type="entry name" value="PUA domain"/>
    <property type="match status" value="1"/>
</dbReference>
<evidence type="ECO:0000256" key="1">
    <source>
        <dbReference type="ARBA" id="ARBA00022490"/>
    </source>
</evidence>
<keyword evidence="2 8" id="KW-0028">Amino-acid biosynthesis</keyword>
<dbReference type="InterPro" id="IPR002478">
    <property type="entry name" value="PUA"/>
</dbReference>
<dbReference type="InterPro" id="IPR036974">
    <property type="entry name" value="PUA_sf"/>
</dbReference>
<dbReference type="CDD" id="cd04242">
    <property type="entry name" value="AAK_G5K_ProB"/>
    <property type="match status" value="1"/>
</dbReference>
<dbReference type="InterPro" id="IPR001057">
    <property type="entry name" value="Glu/AcGlu_kinase"/>
</dbReference>
<gene>
    <name evidence="8" type="primary">proB</name>
    <name evidence="11" type="ORF">B2M26_06475</name>
</gene>
<feature type="binding site" evidence="8">
    <location>
        <position position="9"/>
    </location>
    <ligand>
        <name>ATP</name>
        <dbReference type="ChEBI" id="CHEBI:30616"/>
    </ligand>
</feature>
<dbReference type="Gene3D" id="3.40.1160.10">
    <property type="entry name" value="Acetylglutamate kinase-like"/>
    <property type="match status" value="2"/>
</dbReference>
<dbReference type="Pfam" id="PF01472">
    <property type="entry name" value="PUA"/>
    <property type="match status" value="1"/>
</dbReference>
<dbReference type="InterPro" id="IPR005715">
    <property type="entry name" value="Glu_5kinase/COase_Synthase"/>
</dbReference>
<evidence type="ECO:0000256" key="9">
    <source>
        <dbReference type="SAM" id="Phobius"/>
    </source>
</evidence>
<feature type="binding site" evidence="8">
    <location>
        <position position="50"/>
    </location>
    <ligand>
        <name>substrate</name>
    </ligand>
</feature>
<keyword evidence="9" id="KW-0812">Transmembrane</keyword>
<dbReference type="PRINTS" id="PR00474">
    <property type="entry name" value="GLU5KINASE"/>
</dbReference>
<dbReference type="EC" id="2.7.2.11" evidence="8"/>
<dbReference type="InterPro" id="IPR015947">
    <property type="entry name" value="PUA-like_sf"/>
</dbReference>
<feature type="binding site" evidence="8">
    <location>
        <begin position="211"/>
        <end position="217"/>
    </location>
    <ligand>
        <name>ATP</name>
        <dbReference type="ChEBI" id="CHEBI:30616"/>
    </ligand>
</feature>
<dbReference type="GO" id="GO:0005524">
    <property type="term" value="F:ATP binding"/>
    <property type="evidence" value="ECO:0007669"/>
    <property type="project" value="UniProtKB-KW"/>
</dbReference>
<reference evidence="11 12" key="1">
    <citation type="submission" date="2017-02" db="EMBL/GenBank/DDBJ databases">
        <title>Draft genome of Acidibacillus ferrooxidans Huett2.</title>
        <authorList>
            <person name="Schopf S."/>
        </authorList>
    </citation>
    <scope>NUCLEOTIDE SEQUENCE [LARGE SCALE GENOMIC DNA]</scope>
    <source>
        <strain evidence="11 12">Huett2</strain>
    </source>
</reference>
<comment type="subcellular location">
    <subcellularLocation>
        <location evidence="8">Cytoplasm</location>
    </subcellularLocation>
</comment>
<evidence type="ECO:0000259" key="10">
    <source>
        <dbReference type="SMART" id="SM00359"/>
    </source>
</evidence>
<evidence type="ECO:0000256" key="6">
    <source>
        <dbReference type="ARBA" id="ARBA00022777"/>
    </source>
</evidence>
<sequence>MRWKRIVVKVGTSSLTDVQGILSHEKLQHVVDSLMKFKRETNARIVLVSSGAVGAGLGILGWSRATMTMPEKQAAAAVGQGKLLSLYQTEFDRYDQNIAQILLTRSDLDDRRRYLHVRNTFETLLSHHVIPIVNENDSVSIDEIRLGDNDSLAAHVSLLTEADAMILLTDRDGLYTSDPRKDPHAKRIPLVHRIDEDILMRAGQAGSVSGTGGMKTKLTAAQIVTSAGIEAVIASIQHANHLLELLTNDHFGTRFSSHSPGLGAKRAWLRHSSRSMGRVDVDSGARDALVNKKASLLMPGILHVEGDFETGSVIDVSFKGERIGRGRTNYASRDITLLLDRKSAAQVEVIHRNHLVLFSDERSDSSV</sequence>
<feature type="domain" description="PUA" evidence="10">
    <location>
        <begin position="277"/>
        <end position="354"/>
    </location>
</feature>
<dbReference type="PANTHER" id="PTHR43654:SF1">
    <property type="entry name" value="ISOPENTENYL PHOSPHATE KINASE"/>
    <property type="match status" value="1"/>
</dbReference>
<keyword evidence="4 8" id="KW-0808">Transferase</keyword>
<dbReference type="InterPro" id="IPR001048">
    <property type="entry name" value="Asp/Glu/Uridylate_kinase"/>
</dbReference>
<protein>
    <recommendedName>
        <fullName evidence="8">Glutamate 5-kinase</fullName>
        <ecNumber evidence="8">2.7.2.11</ecNumber>
    </recommendedName>
    <alternativeName>
        <fullName evidence="8">Gamma-glutamyl kinase</fullName>
        <shortName evidence="8">GK</shortName>
    </alternativeName>
</protein>
<evidence type="ECO:0000256" key="2">
    <source>
        <dbReference type="ARBA" id="ARBA00022605"/>
    </source>
</evidence>
<dbReference type="GO" id="GO:0004349">
    <property type="term" value="F:glutamate 5-kinase activity"/>
    <property type="evidence" value="ECO:0007669"/>
    <property type="project" value="UniProtKB-UniRule"/>
</dbReference>
<dbReference type="PIRSF" id="PIRSF000729">
    <property type="entry name" value="GK"/>
    <property type="match status" value="1"/>
</dbReference>
<dbReference type="PROSITE" id="PS00902">
    <property type="entry name" value="GLUTAMATE_5_KINASE"/>
    <property type="match status" value="1"/>
</dbReference>
<dbReference type="InterPro" id="IPR036393">
    <property type="entry name" value="AceGlu_kinase-like_sf"/>
</dbReference>
<comment type="catalytic activity">
    <reaction evidence="8">
        <text>L-glutamate + ATP = L-glutamyl 5-phosphate + ADP</text>
        <dbReference type="Rhea" id="RHEA:14877"/>
        <dbReference type="ChEBI" id="CHEBI:29985"/>
        <dbReference type="ChEBI" id="CHEBI:30616"/>
        <dbReference type="ChEBI" id="CHEBI:58274"/>
        <dbReference type="ChEBI" id="CHEBI:456216"/>
        <dbReference type="EC" id="2.7.2.11"/>
    </reaction>
</comment>
<keyword evidence="12" id="KW-1185">Reference proteome</keyword>
<feature type="binding site" evidence="8">
    <location>
        <begin position="169"/>
        <end position="170"/>
    </location>
    <ligand>
        <name>ATP</name>
        <dbReference type="ChEBI" id="CHEBI:30616"/>
    </ligand>
</feature>
<dbReference type="AlphaFoldDB" id="A0A1V4EUS1"/>
<evidence type="ECO:0000313" key="11">
    <source>
        <dbReference type="EMBL" id="OPG16514.1"/>
    </source>
</evidence>
<feature type="transmembrane region" description="Helical" evidence="9">
    <location>
        <begin position="45"/>
        <end position="63"/>
    </location>
</feature>
<dbReference type="CDD" id="cd21157">
    <property type="entry name" value="PUA_G5K"/>
    <property type="match status" value="1"/>
</dbReference>
<comment type="caution">
    <text evidence="11">The sequence shown here is derived from an EMBL/GenBank/DDBJ whole genome shotgun (WGS) entry which is preliminary data.</text>
</comment>
<dbReference type="Proteomes" id="UP000190229">
    <property type="component" value="Unassembled WGS sequence"/>
</dbReference>
<dbReference type="PROSITE" id="PS50890">
    <property type="entry name" value="PUA"/>
    <property type="match status" value="1"/>
</dbReference>
<evidence type="ECO:0000256" key="5">
    <source>
        <dbReference type="ARBA" id="ARBA00022741"/>
    </source>
</evidence>
<comment type="function">
    <text evidence="8">Catalyzes the transfer of a phosphate group to glutamate to form L-glutamate 5-phosphate.</text>
</comment>
<evidence type="ECO:0000256" key="7">
    <source>
        <dbReference type="ARBA" id="ARBA00022840"/>
    </source>
</evidence>
<keyword evidence="7 8" id="KW-0067">ATP-binding</keyword>
<evidence type="ECO:0000256" key="4">
    <source>
        <dbReference type="ARBA" id="ARBA00022679"/>
    </source>
</evidence>
<dbReference type="FunFam" id="3.40.1160.10:FF:000018">
    <property type="entry name" value="Glutamate 5-kinase"/>
    <property type="match status" value="1"/>
</dbReference>
<keyword evidence="3 8" id="KW-0641">Proline biosynthesis</keyword>
<keyword evidence="5 8" id="KW-0547">Nucleotide-binding</keyword>
<name>A0A1V4EUS1_9BACL</name>
<organism evidence="11 12">
    <name type="scientific">Ferroacidibacillus organovorans</name>
    <dbReference type="NCBI Taxonomy" id="1765683"/>
    <lineage>
        <taxon>Bacteria</taxon>
        <taxon>Bacillati</taxon>
        <taxon>Bacillota</taxon>
        <taxon>Bacilli</taxon>
        <taxon>Bacillales</taxon>
        <taxon>Alicyclobacillaceae</taxon>
        <taxon>Ferroacidibacillus</taxon>
    </lineage>
</organism>
<keyword evidence="1 8" id="KW-0963">Cytoplasm</keyword>
<keyword evidence="9" id="KW-0472">Membrane</keyword>
<dbReference type="Pfam" id="PF00696">
    <property type="entry name" value="AA_kinase"/>
    <property type="match status" value="1"/>
</dbReference>
<dbReference type="GO" id="GO:0005829">
    <property type="term" value="C:cytosol"/>
    <property type="evidence" value="ECO:0007669"/>
    <property type="project" value="TreeGrafter"/>
</dbReference>
<dbReference type="HAMAP" id="MF_00456">
    <property type="entry name" value="ProB"/>
    <property type="match status" value="1"/>
</dbReference>
<evidence type="ECO:0000256" key="8">
    <source>
        <dbReference type="HAMAP-Rule" id="MF_00456"/>
    </source>
</evidence>
<dbReference type="UniPathway" id="UPA00098">
    <property type="reaction ID" value="UER00359"/>
</dbReference>
<keyword evidence="6 8" id="KW-0418">Kinase</keyword>
<accession>A0A1V4EUS1</accession>
<comment type="similarity">
    <text evidence="8">Belongs to the glutamate 5-kinase family.</text>
</comment>
<feature type="binding site" evidence="8">
    <location>
        <position position="137"/>
    </location>
    <ligand>
        <name>substrate</name>
    </ligand>
</feature>
<dbReference type="NCBIfam" id="TIGR01027">
    <property type="entry name" value="proB"/>
    <property type="match status" value="1"/>
</dbReference>
<evidence type="ECO:0000313" key="12">
    <source>
        <dbReference type="Proteomes" id="UP000190229"/>
    </source>
</evidence>
<dbReference type="GO" id="GO:0055129">
    <property type="term" value="P:L-proline biosynthetic process"/>
    <property type="evidence" value="ECO:0007669"/>
    <property type="project" value="UniProtKB-UniRule"/>
</dbReference>
<dbReference type="GO" id="GO:0003723">
    <property type="term" value="F:RNA binding"/>
    <property type="evidence" value="ECO:0007669"/>
    <property type="project" value="InterPro"/>
</dbReference>
<dbReference type="PANTHER" id="PTHR43654">
    <property type="entry name" value="GLUTAMATE 5-KINASE"/>
    <property type="match status" value="1"/>
</dbReference>
<dbReference type="InterPro" id="IPR041739">
    <property type="entry name" value="G5K_ProB"/>
</dbReference>
<dbReference type="SUPFAM" id="SSF53633">
    <property type="entry name" value="Carbamate kinase-like"/>
    <property type="match status" value="1"/>
</dbReference>
<dbReference type="InterPro" id="IPR011529">
    <property type="entry name" value="Glu_5kinase"/>
</dbReference>
<dbReference type="EMBL" id="MWPS01000016">
    <property type="protein sequence ID" value="OPG16514.1"/>
    <property type="molecule type" value="Genomic_DNA"/>
</dbReference>
<proteinExistence type="inferred from homology"/>
<dbReference type="SMART" id="SM00359">
    <property type="entry name" value="PUA"/>
    <property type="match status" value="1"/>
</dbReference>
<keyword evidence="9" id="KW-1133">Transmembrane helix</keyword>
<feature type="binding site" evidence="8">
    <location>
        <position position="149"/>
    </location>
    <ligand>
        <name>substrate</name>
    </ligand>
</feature>
<dbReference type="SUPFAM" id="SSF88697">
    <property type="entry name" value="PUA domain-like"/>
    <property type="match status" value="1"/>
</dbReference>
<dbReference type="InterPro" id="IPR019797">
    <property type="entry name" value="Glutamate_5-kinase_CS"/>
</dbReference>
<evidence type="ECO:0000256" key="3">
    <source>
        <dbReference type="ARBA" id="ARBA00022650"/>
    </source>
</evidence>
<dbReference type="RefSeq" id="WP_079290259.1">
    <property type="nucleotide sequence ID" value="NZ_MWPS01000016.1"/>
</dbReference>
<comment type="pathway">
    <text evidence="8">Amino-acid biosynthesis; L-proline biosynthesis; L-glutamate 5-semialdehyde from L-glutamate: step 1/2.</text>
</comment>